<protein>
    <recommendedName>
        <fullName evidence="3">HNH domain-containing protein</fullName>
    </recommendedName>
</protein>
<accession>A0A8H6RZY2</accession>
<dbReference type="OrthoDB" id="4850648at2759"/>
<dbReference type="AlphaFoldDB" id="A0A8H6RZY2"/>
<dbReference type="EMBL" id="JACAZE010000026">
    <property type="protein sequence ID" value="KAF7290389.1"/>
    <property type="molecule type" value="Genomic_DNA"/>
</dbReference>
<sequence>MASISTQFFILKDCLAQKLLSVSGLYDDAGPDSDPGSALDDFTTYLVKDLWDALPQAFRTASYETRDACHVDEEEDDLSARLGPVPPSFEDTLMAYGIVASEDDSLSTTSRNAPSTTPIPNASAFLHTILADYLSAACAPPPIWSNTRTDECELCERRVPLTYHHLIPKSTHVKAVRRGWHAESGLNAVAWLCRPCHNAVHQLAPNEELAQRYYTMELLLEREEIQRWGRYASKQRWGVRRG</sequence>
<comment type="caution">
    <text evidence="1">The sequence shown here is derived from an EMBL/GenBank/DDBJ whole genome shotgun (WGS) entry which is preliminary data.</text>
</comment>
<proteinExistence type="predicted"/>
<keyword evidence="2" id="KW-1185">Reference proteome</keyword>
<gene>
    <name evidence="1" type="ORF">HMN09_01296900</name>
</gene>
<dbReference type="PANTHER" id="PTHR37827:SF1">
    <property type="entry name" value="HNH DOMAIN-CONTAINING PROTEIN"/>
    <property type="match status" value="1"/>
</dbReference>
<organism evidence="1 2">
    <name type="scientific">Mycena chlorophos</name>
    <name type="common">Agaric fungus</name>
    <name type="synonym">Agaricus chlorophos</name>
    <dbReference type="NCBI Taxonomy" id="658473"/>
    <lineage>
        <taxon>Eukaryota</taxon>
        <taxon>Fungi</taxon>
        <taxon>Dikarya</taxon>
        <taxon>Basidiomycota</taxon>
        <taxon>Agaricomycotina</taxon>
        <taxon>Agaricomycetes</taxon>
        <taxon>Agaricomycetidae</taxon>
        <taxon>Agaricales</taxon>
        <taxon>Marasmiineae</taxon>
        <taxon>Mycenaceae</taxon>
        <taxon>Mycena</taxon>
    </lineage>
</organism>
<dbReference type="PANTHER" id="PTHR37827">
    <property type="entry name" value="TUDOR DOMAIN-CONTAINING PROTEIN"/>
    <property type="match status" value="1"/>
</dbReference>
<evidence type="ECO:0000313" key="2">
    <source>
        <dbReference type="Proteomes" id="UP000613580"/>
    </source>
</evidence>
<evidence type="ECO:0000313" key="1">
    <source>
        <dbReference type="EMBL" id="KAF7290389.1"/>
    </source>
</evidence>
<dbReference type="Proteomes" id="UP000613580">
    <property type="component" value="Unassembled WGS sequence"/>
</dbReference>
<evidence type="ECO:0008006" key="3">
    <source>
        <dbReference type="Google" id="ProtNLM"/>
    </source>
</evidence>
<name>A0A8H6RZY2_MYCCL</name>
<reference evidence="1" key="1">
    <citation type="submission" date="2020-05" db="EMBL/GenBank/DDBJ databases">
        <title>Mycena genomes resolve the evolution of fungal bioluminescence.</title>
        <authorList>
            <person name="Tsai I.J."/>
        </authorList>
    </citation>
    <scope>NUCLEOTIDE SEQUENCE</scope>
    <source>
        <strain evidence="1">110903Hualien_Pintung</strain>
    </source>
</reference>